<dbReference type="eggNOG" id="COG3649">
    <property type="taxonomic scope" value="Bacteria"/>
</dbReference>
<dbReference type="InterPro" id="IPR006482">
    <property type="entry name" value="Cas7_Csh2/Csh2"/>
</dbReference>
<gene>
    <name evidence="1" type="ORF">BT1A1_2944</name>
</gene>
<protein>
    <recommendedName>
        <fullName evidence="3">Type I-C CRISPR-associated protein Cas7/Csd2</fullName>
    </recommendedName>
</protein>
<dbReference type="InterPro" id="IPR013418">
    <property type="entry name" value="CRISPR-assoc_prot_Cas7/Csd2"/>
</dbReference>
<name>A0A090J242_9BACI</name>
<evidence type="ECO:0000313" key="1">
    <source>
        <dbReference type="EMBL" id="CEE02733.1"/>
    </source>
</evidence>
<dbReference type="RefSeq" id="WP_034772514.1">
    <property type="nucleotide sequence ID" value="NZ_CCRF01000083.1"/>
</dbReference>
<keyword evidence="2" id="KW-1185">Reference proteome</keyword>
<dbReference type="Pfam" id="PF05107">
    <property type="entry name" value="Cas_Cas7"/>
    <property type="match status" value="1"/>
</dbReference>
<reference evidence="1 2" key="1">
    <citation type="submission" date="2014-07" db="EMBL/GenBank/DDBJ databases">
        <authorList>
            <person name="Wibberg Daniel"/>
        </authorList>
    </citation>
    <scope>NUCLEOTIDE SEQUENCE [LARGE SCALE GENOMIC DNA]</scope>
</reference>
<dbReference type="GO" id="GO:0043571">
    <property type="term" value="P:maintenance of CRISPR repeat elements"/>
    <property type="evidence" value="ECO:0007669"/>
    <property type="project" value="InterPro"/>
</dbReference>
<dbReference type="Proteomes" id="UP000040576">
    <property type="component" value="Unassembled WGS sequence"/>
</dbReference>
<sequence>MSTLDHKIDFAVILSVTKANPNGDPLNGNRPRQNYDGRGEISDVAIKRKIRNRLQDMGEPIFVQSNDKNTDGYKSLRERAEANSDLQKILKSKNSSSEEFAQIACKEWIDVRSFGQVFAFKSSGSGSGVSVGVRGPVSIHTATSIDPIDIVSTQITKSVNSEPGKEKGSDTMGMKHRVDFGVYVFYGSINTQLAEKTGFTNEDAEKIKQALVTLFENDASSARPEGSMEVHKVYWWEHNSKLGQYSSAKVHRSLEINHKVEEPKSIDDYEIKLHELDGLKVEVIDGL</sequence>
<accession>A0A090J242</accession>
<dbReference type="NCBIfam" id="TIGR02589">
    <property type="entry name" value="cas_Csd2"/>
    <property type="match status" value="1"/>
</dbReference>
<dbReference type="AlphaFoldDB" id="A0A090J242"/>
<proteinExistence type="predicted"/>
<dbReference type="EMBL" id="CCRF01000083">
    <property type="protein sequence ID" value="CEE02733.1"/>
    <property type="molecule type" value="Genomic_DNA"/>
</dbReference>
<evidence type="ECO:0000313" key="2">
    <source>
        <dbReference type="Proteomes" id="UP000040576"/>
    </source>
</evidence>
<organism evidence="1 2">
    <name type="scientific">Caldibacillus thermoamylovorans</name>
    <dbReference type="NCBI Taxonomy" id="35841"/>
    <lineage>
        <taxon>Bacteria</taxon>
        <taxon>Bacillati</taxon>
        <taxon>Bacillota</taxon>
        <taxon>Bacilli</taxon>
        <taxon>Bacillales</taxon>
        <taxon>Bacillaceae</taxon>
        <taxon>Caldibacillus</taxon>
    </lineage>
</organism>
<dbReference type="NCBIfam" id="TIGR01595">
    <property type="entry name" value="cas_CT1132"/>
    <property type="match status" value="1"/>
</dbReference>
<evidence type="ECO:0008006" key="3">
    <source>
        <dbReference type="Google" id="ProtNLM"/>
    </source>
</evidence>
<dbReference type="PATRIC" id="fig|35841.6.peg.2645"/>